<feature type="compositionally biased region" description="Basic and acidic residues" evidence="1">
    <location>
        <begin position="8"/>
        <end position="21"/>
    </location>
</feature>
<name>A0A6L9W166_9ACTN</name>
<feature type="transmembrane region" description="Helical" evidence="2">
    <location>
        <begin position="35"/>
        <end position="59"/>
    </location>
</feature>
<keyword evidence="2" id="KW-0812">Transmembrane</keyword>
<dbReference type="RefSeq" id="WP_163203759.1">
    <property type="nucleotide sequence ID" value="NZ_JAAGWG010000009.1"/>
</dbReference>
<dbReference type="EMBL" id="JAAGWG010000009">
    <property type="protein sequence ID" value="NEK85582.1"/>
    <property type="molecule type" value="Genomic_DNA"/>
</dbReference>
<evidence type="ECO:0000313" key="3">
    <source>
        <dbReference type="EMBL" id="NEK85582.1"/>
    </source>
</evidence>
<evidence type="ECO:0000256" key="1">
    <source>
        <dbReference type="SAM" id="MobiDB-lite"/>
    </source>
</evidence>
<dbReference type="Proteomes" id="UP000479241">
    <property type="component" value="Unassembled WGS sequence"/>
</dbReference>
<dbReference type="AlphaFoldDB" id="A0A6L9W166"/>
<sequence>MTGAHPVGRPDDDRDPADRAEPPMSTQGGRRRGPYLLLAVFLGGIALLVLFMVLVGTLAG</sequence>
<feature type="region of interest" description="Disordered" evidence="1">
    <location>
        <begin position="1"/>
        <end position="31"/>
    </location>
</feature>
<proteinExistence type="predicted"/>
<protein>
    <submittedName>
        <fullName evidence="3">Uncharacterized protein</fullName>
    </submittedName>
</protein>
<evidence type="ECO:0000256" key="2">
    <source>
        <dbReference type="SAM" id="Phobius"/>
    </source>
</evidence>
<gene>
    <name evidence="3" type="ORF">GCU60_07385</name>
</gene>
<accession>A0A6L9W166</accession>
<organism evidence="3 4">
    <name type="scientific">Blastococcus saxobsidens</name>
    <dbReference type="NCBI Taxonomy" id="138336"/>
    <lineage>
        <taxon>Bacteria</taxon>
        <taxon>Bacillati</taxon>
        <taxon>Actinomycetota</taxon>
        <taxon>Actinomycetes</taxon>
        <taxon>Geodermatophilales</taxon>
        <taxon>Geodermatophilaceae</taxon>
        <taxon>Blastococcus</taxon>
    </lineage>
</organism>
<evidence type="ECO:0000313" key="4">
    <source>
        <dbReference type="Proteomes" id="UP000479241"/>
    </source>
</evidence>
<keyword evidence="2" id="KW-0472">Membrane</keyword>
<reference evidence="3 4" key="1">
    <citation type="submission" date="2019-12" db="EMBL/GenBank/DDBJ databases">
        <title>the WGS of Blastococcus saxobsidens 67B17.</title>
        <authorList>
            <person name="Jiang Z."/>
        </authorList>
    </citation>
    <scope>NUCLEOTIDE SEQUENCE [LARGE SCALE GENOMIC DNA]</scope>
    <source>
        <strain evidence="3 4">67B17</strain>
    </source>
</reference>
<keyword evidence="2" id="KW-1133">Transmembrane helix</keyword>
<comment type="caution">
    <text evidence="3">The sequence shown here is derived from an EMBL/GenBank/DDBJ whole genome shotgun (WGS) entry which is preliminary data.</text>
</comment>